<evidence type="ECO:0000256" key="10">
    <source>
        <dbReference type="ARBA" id="ARBA00022840"/>
    </source>
</evidence>
<keyword evidence="9 14" id="KW-0547">Nucleotide-binding</keyword>
<dbReference type="PROSITE" id="PS01011">
    <property type="entry name" value="FOLYLPOLYGLU_SYNT_1"/>
    <property type="match status" value="1"/>
</dbReference>
<evidence type="ECO:0000256" key="9">
    <source>
        <dbReference type="ARBA" id="ARBA00022741"/>
    </source>
</evidence>
<dbReference type="Pfam" id="PF08245">
    <property type="entry name" value="Mur_ligase_M"/>
    <property type="match status" value="1"/>
</dbReference>
<keyword evidence="10 14" id="KW-0067">ATP-binding</keyword>
<evidence type="ECO:0000256" key="3">
    <source>
        <dbReference type="ARBA" id="ARBA00009060"/>
    </source>
</evidence>
<gene>
    <name evidence="16" type="primary">cphA</name>
    <name evidence="16" type="ORF">KQI86_17700</name>
</gene>
<evidence type="ECO:0000256" key="12">
    <source>
        <dbReference type="ARBA" id="ARBA00048094"/>
    </source>
</evidence>
<comment type="similarity">
    <text evidence="3">In the C-terminal section; belongs to the MurCDEF family.</text>
</comment>
<evidence type="ECO:0000313" key="16">
    <source>
        <dbReference type="EMBL" id="MBU5486155.1"/>
    </source>
</evidence>
<name>A0ABS6EMC0_9CLOT</name>
<dbReference type="Pfam" id="PF18921">
    <property type="entry name" value="Cyanophycin_syn"/>
    <property type="match status" value="1"/>
</dbReference>
<dbReference type="PROSITE" id="PS50975">
    <property type="entry name" value="ATP_GRASP"/>
    <property type="match status" value="1"/>
</dbReference>
<dbReference type="GO" id="GO:0071160">
    <property type="term" value="F:cyanophycin synthetase activity (L-aspartate-adding)"/>
    <property type="evidence" value="ECO:0007669"/>
    <property type="project" value="UniProtKB-EC"/>
</dbReference>
<evidence type="ECO:0000313" key="17">
    <source>
        <dbReference type="Proteomes" id="UP000726170"/>
    </source>
</evidence>
<comment type="pathway">
    <text evidence="2">Cell wall biogenesis; peptidoglycan biosynthesis.</text>
</comment>
<dbReference type="EC" id="6.3.2.30" evidence="5"/>
<dbReference type="InterPro" id="IPR011810">
    <property type="entry name" value="Cya_phycin_syn"/>
</dbReference>
<dbReference type="InterPro" id="IPR011761">
    <property type="entry name" value="ATP-grasp"/>
</dbReference>
<dbReference type="NCBIfam" id="TIGR02068">
    <property type="entry name" value="cya_phycin_syn"/>
    <property type="match status" value="1"/>
</dbReference>
<dbReference type="InterPro" id="IPR013221">
    <property type="entry name" value="Mur_ligase_cen"/>
</dbReference>
<dbReference type="InterPro" id="IPR004101">
    <property type="entry name" value="Mur_ligase_C"/>
</dbReference>
<dbReference type="InterPro" id="IPR013651">
    <property type="entry name" value="ATP-grasp_RimK-type"/>
</dbReference>
<dbReference type="Proteomes" id="UP000726170">
    <property type="component" value="Unassembled WGS sequence"/>
</dbReference>
<dbReference type="EMBL" id="JAHLQF010000004">
    <property type="protein sequence ID" value="MBU5486155.1"/>
    <property type="molecule type" value="Genomic_DNA"/>
</dbReference>
<evidence type="ECO:0000256" key="8">
    <source>
        <dbReference type="ARBA" id="ARBA00022598"/>
    </source>
</evidence>
<evidence type="ECO:0000256" key="4">
    <source>
        <dbReference type="ARBA" id="ARBA00011738"/>
    </source>
</evidence>
<dbReference type="PANTHER" id="PTHR23135">
    <property type="entry name" value="MUR LIGASE FAMILY MEMBER"/>
    <property type="match status" value="1"/>
</dbReference>
<comment type="caution">
    <text evidence="16">The sequence shown here is derived from an EMBL/GenBank/DDBJ whole genome shotgun (WGS) entry which is preliminary data.</text>
</comment>
<sequence length="871" mass="97215">MKILNHKYYSGRNIYCHRPCIKMEIDLEGFKDVPSKDINGFNEKLVQILPILKEHRCGIDEEMGFVKRLYEGTYLSHICEHICIGIQNMLGLEGAYGKARQIEGDIYFIIYECEYEKTGIEIGKTAVMIINSLISSKETNIEEAIYKLREILKFEQLGPSTAAIIREAKSRRIPYIRIGEGSIFQLGYGSTSRMVEATVSEKTSGLAIDIACDKLLTKEVLYNQCLPVTEGSQVINPVQMLVDAEVIGYPVVLKPRFGNQGKGVFVNLKNEKELMQAYNIISKDYKDIIIEKHVVGEDFRVCVVDYEVVAVSKRVPPYIIGDGVTTIVELIHKLNEDSRRGDGHEKPLTRIKLNEELINYIWKNSYSLNSIPKKGEKVTLRENANLSTGGASVDCTDIICEENIEICKRVARTVGLDICGIDICCTDISKPIDGAIIEVNAAPGIRMHEHPCDGKSRNVGGAIVDMLFKEIPKQIPVISVTGTNGKTTTARLISYVLSLAGHKTGLTTTGGIYINNQCIDRGDTTGYDSAMTVLTNNEVEVAVLETARGGIIRKGLAYDLADVGIITNITSDHLGIDNIETIEELAFVKSLVVEAVKDDGYAILNADDHASIALLNRIKSNIILFSKDKNNLILVDHMKNGGWGIYVSNDFIYVEKDKNIFPIIKVKDIKITLEGKLEYNVENAMAACAALVSLGVDYSVIRKGLQSFYLDEIHNPGRFNLYKFNDSTVVLDYAHNIKGYKAVIDGIKKLDYKKLIGIIGVPGDRKDEDIIRLGEIAGENFQYIYIKEDNDKRCRKEGEVASLLKKGVLKSGFDEKNIKIILEEKQALKKAMEECKKGDLIIIFFENYEPLLEIVKKEIKRSNNNSDEALA</sequence>
<dbReference type="GO" id="GO:0071161">
    <property type="term" value="F:cyanophycin synthetase activity (L-arginine-adding)"/>
    <property type="evidence" value="ECO:0007669"/>
    <property type="project" value="UniProtKB-EC"/>
</dbReference>
<dbReference type="PANTHER" id="PTHR23135:SF18">
    <property type="entry name" value="CYANOPHYCIN SYNTHETASE"/>
    <property type="match status" value="1"/>
</dbReference>
<reference evidence="16 17" key="1">
    <citation type="submission" date="2021-06" db="EMBL/GenBank/DDBJ databases">
        <authorList>
            <person name="Sun Q."/>
            <person name="Li D."/>
        </authorList>
    </citation>
    <scope>NUCLEOTIDE SEQUENCE [LARGE SCALE GENOMIC DNA]</scope>
    <source>
        <strain evidence="16 17">MSJ-11</strain>
    </source>
</reference>
<comment type="catalytic activity">
    <reaction evidence="12">
        <text>[L-4-(L-arginin-2-N-yl)aspartate](n)-L-aspartate + L-arginine + ATP = [L-4-(L-arginin-2-N-yl)aspartate](n+1) + ADP + phosphate + H(+)</text>
        <dbReference type="Rhea" id="RHEA:23888"/>
        <dbReference type="Rhea" id="RHEA-COMP:13732"/>
        <dbReference type="Rhea" id="RHEA-COMP:13733"/>
        <dbReference type="ChEBI" id="CHEBI:15378"/>
        <dbReference type="ChEBI" id="CHEBI:30616"/>
        <dbReference type="ChEBI" id="CHEBI:32682"/>
        <dbReference type="ChEBI" id="CHEBI:43474"/>
        <dbReference type="ChEBI" id="CHEBI:137986"/>
        <dbReference type="ChEBI" id="CHEBI:137990"/>
        <dbReference type="ChEBI" id="CHEBI:456216"/>
        <dbReference type="EC" id="6.3.2.30"/>
    </reaction>
</comment>
<keyword evidence="8 16" id="KW-0436">Ligase</keyword>
<organism evidence="16 17">
    <name type="scientific">Clostridium mobile</name>
    <dbReference type="NCBI Taxonomy" id="2841512"/>
    <lineage>
        <taxon>Bacteria</taxon>
        <taxon>Bacillati</taxon>
        <taxon>Bacillota</taxon>
        <taxon>Clostridia</taxon>
        <taxon>Eubacteriales</taxon>
        <taxon>Clostridiaceae</taxon>
        <taxon>Clostridium</taxon>
    </lineage>
</organism>
<keyword evidence="17" id="KW-1185">Reference proteome</keyword>
<evidence type="ECO:0000256" key="13">
    <source>
        <dbReference type="ARBA" id="ARBA00048425"/>
    </source>
</evidence>
<dbReference type="RefSeq" id="WP_216440738.1">
    <property type="nucleotide sequence ID" value="NZ_JAHLQF010000004.1"/>
</dbReference>
<dbReference type="Pfam" id="PF02875">
    <property type="entry name" value="Mur_ligase_C"/>
    <property type="match status" value="1"/>
</dbReference>
<comment type="subunit">
    <text evidence="4">Homodimer.</text>
</comment>
<comment type="function">
    <text evidence="1">Catalyzes the ATP-dependent polymerization of arginine and aspartate to multi-L-arginyl-poly-L-aspartic acid (cyanophycin; a water-insoluble reserve polymer).</text>
</comment>
<evidence type="ECO:0000256" key="14">
    <source>
        <dbReference type="PROSITE-ProRule" id="PRU00409"/>
    </source>
</evidence>
<dbReference type="Pfam" id="PF08443">
    <property type="entry name" value="RimK"/>
    <property type="match status" value="2"/>
</dbReference>
<evidence type="ECO:0000259" key="15">
    <source>
        <dbReference type="PROSITE" id="PS50975"/>
    </source>
</evidence>
<evidence type="ECO:0000256" key="2">
    <source>
        <dbReference type="ARBA" id="ARBA00004752"/>
    </source>
</evidence>
<dbReference type="InterPro" id="IPR044019">
    <property type="entry name" value="Cyanophycin_syn_N"/>
</dbReference>
<dbReference type="EC" id="6.3.2.29" evidence="6"/>
<accession>A0ABS6EMC0</accession>
<proteinExistence type="inferred from homology"/>
<evidence type="ECO:0000256" key="11">
    <source>
        <dbReference type="ARBA" id="ARBA00031353"/>
    </source>
</evidence>
<evidence type="ECO:0000256" key="6">
    <source>
        <dbReference type="ARBA" id="ARBA00013005"/>
    </source>
</evidence>
<protein>
    <recommendedName>
        <fullName evidence="7">Cyanophycin synthetase</fullName>
        <ecNumber evidence="6">6.3.2.29</ecNumber>
        <ecNumber evidence="5">6.3.2.30</ecNumber>
    </recommendedName>
    <alternativeName>
        <fullName evidence="11">Cyanophycin synthase</fullName>
    </alternativeName>
</protein>
<feature type="domain" description="ATP-grasp" evidence="15">
    <location>
        <begin position="218"/>
        <end position="472"/>
    </location>
</feature>
<evidence type="ECO:0000256" key="5">
    <source>
        <dbReference type="ARBA" id="ARBA00012968"/>
    </source>
</evidence>
<dbReference type="NCBIfam" id="NF010623">
    <property type="entry name" value="PRK14016.1"/>
    <property type="match status" value="1"/>
</dbReference>
<comment type="catalytic activity">
    <reaction evidence="13">
        <text>[L-4-(L-arginin-2-N-yl)aspartate](n) + L-aspartate + ATP = [L-4-(L-arginin-2-N-yl)aspartate](n)-L-aspartate + ADP + phosphate + H(+)</text>
        <dbReference type="Rhea" id="RHEA:13277"/>
        <dbReference type="Rhea" id="RHEA-COMP:13728"/>
        <dbReference type="Rhea" id="RHEA-COMP:13733"/>
        <dbReference type="ChEBI" id="CHEBI:15378"/>
        <dbReference type="ChEBI" id="CHEBI:29991"/>
        <dbReference type="ChEBI" id="CHEBI:30616"/>
        <dbReference type="ChEBI" id="CHEBI:43474"/>
        <dbReference type="ChEBI" id="CHEBI:137986"/>
        <dbReference type="ChEBI" id="CHEBI:137990"/>
        <dbReference type="ChEBI" id="CHEBI:456216"/>
        <dbReference type="EC" id="6.3.2.29"/>
    </reaction>
</comment>
<evidence type="ECO:0000256" key="1">
    <source>
        <dbReference type="ARBA" id="ARBA00003184"/>
    </source>
</evidence>
<evidence type="ECO:0000256" key="7">
    <source>
        <dbReference type="ARBA" id="ARBA00022036"/>
    </source>
</evidence>
<dbReference type="InterPro" id="IPR018109">
    <property type="entry name" value="Folylpolyglutamate_synth_CS"/>
</dbReference>